<gene>
    <name evidence="1" type="ORF">A2U01_0007488</name>
</gene>
<dbReference type="AlphaFoldDB" id="A0A392MHV9"/>
<sequence length="33" mass="3687">MKETMLQRATFIGIGTVEGMNYRPLSDNILLCA</sequence>
<organism evidence="1 2">
    <name type="scientific">Trifolium medium</name>
    <dbReference type="NCBI Taxonomy" id="97028"/>
    <lineage>
        <taxon>Eukaryota</taxon>
        <taxon>Viridiplantae</taxon>
        <taxon>Streptophyta</taxon>
        <taxon>Embryophyta</taxon>
        <taxon>Tracheophyta</taxon>
        <taxon>Spermatophyta</taxon>
        <taxon>Magnoliopsida</taxon>
        <taxon>eudicotyledons</taxon>
        <taxon>Gunneridae</taxon>
        <taxon>Pentapetalae</taxon>
        <taxon>rosids</taxon>
        <taxon>fabids</taxon>
        <taxon>Fabales</taxon>
        <taxon>Fabaceae</taxon>
        <taxon>Papilionoideae</taxon>
        <taxon>50 kb inversion clade</taxon>
        <taxon>NPAAA clade</taxon>
        <taxon>Hologalegina</taxon>
        <taxon>IRL clade</taxon>
        <taxon>Trifolieae</taxon>
        <taxon>Trifolium</taxon>
    </lineage>
</organism>
<evidence type="ECO:0000313" key="1">
    <source>
        <dbReference type="EMBL" id="MCH86629.1"/>
    </source>
</evidence>
<dbReference type="Proteomes" id="UP000265520">
    <property type="component" value="Unassembled WGS sequence"/>
</dbReference>
<comment type="caution">
    <text evidence="1">The sequence shown here is derived from an EMBL/GenBank/DDBJ whole genome shotgun (WGS) entry which is preliminary data.</text>
</comment>
<accession>A0A392MHV9</accession>
<name>A0A392MHV9_9FABA</name>
<feature type="non-terminal residue" evidence="1">
    <location>
        <position position="33"/>
    </location>
</feature>
<protein>
    <submittedName>
        <fullName evidence="1">Uncharacterized protein</fullName>
    </submittedName>
</protein>
<proteinExistence type="predicted"/>
<dbReference type="EMBL" id="LXQA010010651">
    <property type="protein sequence ID" value="MCH86629.1"/>
    <property type="molecule type" value="Genomic_DNA"/>
</dbReference>
<evidence type="ECO:0000313" key="2">
    <source>
        <dbReference type="Proteomes" id="UP000265520"/>
    </source>
</evidence>
<keyword evidence="2" id="KW-1185">Reference proteome</keyword>
<reference evidence="1 2" key="1">
    <citation type="journal article" date="2018" name="Front. Plant Sci.">
        <title>Red Clover (Trifolium pratense) and Zigzag Clover (T. medium) - A Picture of Genomic Similarities and Differences.</title>
        <authorList>
            <person name="Dluhosova J."/>
            <person name="Istvanek J."/>
            <person name="Nedelnik J."/>
            <person name="Repkova J."/>
        </authorList>
    </citation>
    <scope>NUCLEOTIDE SEQUENCE [LARGE SCALE GENOMIC DNA]</scope>
    <source>
        <strain evidence="2">cv. 10/8</strain>
        <tissue evidence="1">Leaf</tissue>
    </source>
</reference>